<dbReference type="PANTHER" id="PTHR46889">
    <property type="entry name" value="TRANSPOSASE INSF FOR INSERTION SEQUENCE IS3B-RELATED"/>
    <property type="match status" value="1"/>
</dbReference>
<dbReference type="PANTHER" id="PTHR46889:SF4">
    <property type="entry name" value="TRANSPOSASE INSO FOR INSERTION SEQUENCE ELEMENT IS911B-RELATED"/>
    <property type="match status" value="1"/>
</dbReference>
<gene>
    <name evidence="2" type="ORF">SAMN06296273_0429</name>
</gene>
<dbReference type="InterPro" id="IPR025948">
    <property type="entry name" value="HTH-like_dom"/>
</dbReference>
<dbReference type="Proteomes" id="UP000242498">
    <property type="component" value="Chromosome I"/>
</dbReference>
<name>A0A285BVM7_9PROT</name>
<dbReference type="Pfam" id="PF00665">
    <property type="entry name" value="rve"/>
    <property type="match status" value="1"/>
</dbReference>
<protein>
    <submittedName>
        <fullName evidence="2">Putative transposase</fullName>
    </submittedName>
</protein>
<reference evidence="2 3" key="1">
    <citation type="submission" date="2017-08" db="EMBL/GenBank/DDBJ databases">
        <authorList>
            <person name="de Groot N.N."/>
        </authorList>
    </citation>
    <scope>NUCLEOTIDE SEQUENCE [LARGE SCALE GENOMIC DNA]</scope>
    <source>
        <strain evidence="2 3">Nm15</strain>
    </source>
</reference>
<evidence type="ECO:0000313" key="3">
    <source>
        <dbReference type="Proteomes" id="UP000242498"/>
    </source>
</evidence>
<dbReference type="Pfam" id="PF13276">
    <property type="entry name" value="HTH_21"/>
    <property type="match status" value="1"/>
</dbReference>
<dbReference type="PROSITE" id="PS50994">
    <property type="entry name" value="INTEGRASE"/>
    <property type="match status" value="1"/>
</dbReference>
<dbReference type="GO" id="GO:0015074">
    <property type="term" value="P:DNA integration"/>
    <property type="evidence" value="ECO:0007669"/>
    <property type="project" value="InterPro"/>
</dbReference>
<dbReference type="Gene3D" id="3.30.420.10">
    <property type="entry name" value="Ribonuclease H-like superfamily/Ribonuclease H"/>
    <property type="match status" value="1"/>
</dbReference>
<dbReference type="InterPro" id="IPR048020">
    <property type="entry name" value="Transpos_IS3"/>
</dbReference>
<dbReference type="EMBL" id="LT907782">
    <property type="protein sequence ID" value="SNX58966.1"/>
    <property type="molecule type" value="Genomic_DNA"/>
</dbReference>
<dbReference type="Pfam" id="PF13333">
    <property type="entry name" value="rve_2"/>
    <property type="match status" value="1"/>
</dbReference>
<proteinExistence type="predicted"/>
<accession>A0A285BVM7</accession>
<dbReference type="InterPro" id="IPR012337">
    <property type="entry name" value="RNaseH-like_sf"/>
</dbReference>
<sequence>MGKVYQLIKANRAQFPARVLCETLGVSHSGYYDWAKRTPSRRAITNCRLIEQIMAIYRTSDGTYGRPRITVELADLGVRVNHKRVGRLMREAGIKGVSRRRGFVITTHRNKRDHPAPDLVQRHFKAASINQLWVADMTYIPTWAGFLYLAVVIDVFSRKVVGWSFGETMTASLVISALNMALITRKPGKVIHHSDRGSQYTSVDFGKRCKEMGVRPSMGSVGDAYDNAMAESFFASLECELIDRRSWKNKTEARLAIFTWIESWYNPTRRHSGLGYLSPNNFERKLNEKNQIAIDYNSLSQVETLSTP</sequence>
<feature type="domain" description="Integrase catalytic" evidence="1">
    <location>
        <begin position="113"/>
        <end position="286"/>
    </location>
</feature>
<dbReference type="InterPro" id="IPR050900">
    <property type="entry name" value="Transposase_IS3/IS150/IS904"/>
</dbReference>
<dbReference type="NCBIfam" id="NF033516">
    <property type="entry name" value="transpos_IS3"/>
    <property type="match status" value="1"/>
</dbReference>
<dbReference type="GO" id="GO:0003676">
    <property type="term" value="F:nucleic acid binding"/>
    <property type="evidence" value="ECO:0007669"/>
    <property type="project" value="InterPro"/>
</dbReference>
<organism evidence="2 3">
    <name type="scientific">Nitrosomonas ureae</name>
    <dbReference type="NCBI Taxonomy" id="44577"/>
    <lineage>
        <taxon>Bacteria</taxon>
        <taxon>Pseudomonadati</taxon>
        <taxon>Pseudomonadota</taxon>
        <taxon>Betaproteobacteria</taxon>
        <taxon>Nitrosomonadales</taxon>
        <taxon>Nitrosomonadaceae</taxon>
        <taxon>Nitrosomonas</taxon>
    </lineage>
</organism>
<evidence type="ECO:0000313" key="2">
    <source>
        <dbReference type="EMBL" id="SNX58966.1"/>
    </source>
</evidence>
<evidence type="ECO:0000259" key="1">
    <source>
        <dbReference type="PROSITE" id="PS50994"/>
    </source>
</evidence>
<dbReference type="AlphaFoldDB" id="A0A285BVM7"/>
<dbReference type="InterPro" id="IPR036397">
    <property type="entry name" value="RNaseH_sf"/>
</dbReference>
<dbReference type="InterPro" id="IPR001584">
    <property type="entry name" value="Integrase_cat-core"/>
</dbReference>
<dbReference type="SUPFAM" id="SSF53098">
    <property type="entry name" value="Ribonuclease H-like"/>
    <property type="match status" value="1"/>
</dbReference>